<organism evidence="1 2">
    <name type="scientific">Diversispora eburnea</name>
    <dbReference type="NCBI Taxonomy" id="1213867"/>
    <lineage>
        <taxon>Eukaryota</taxon>
        <taxon>Fungi</taxon>
        <taxon>Fungi incertae sedis</taxon>
        <taxon>Mucoromycota</taxon>
        <taxon>Glomeromycotina</taxon>
        <taxon>Glomeromycetes</taxon>
        <taxon>Diversisporales</taxon>
        <taxon>Diversisporaceae</taxon>
        <taxon>Diversispora</taxon>
    </lineage>
</organism>
<dbReference type="EMBL" id="CAJVPK010001047">
    <property type="protein sequence ID" value="CAG8567524.1"/>
    <property type="molecule type" value="Genomic_DNA"/>
</dbReference>
<keyword evidence="2" id="KW-1185">Reference proteome</keyword>
<evidence type="ECO:0000313" key="2">
    <source>
        <dbReference type="Proteomes" id="UP000789706"/>
    </source>
</evidence>
<dbReference type="Proteomes" id="UP000789706">
    <property type="component" value="Unassembled WGS sequence"/>
</dbReference>
<protein>
    <submittedName>
        <fullName evidence="1">7918_t:CDS:1</fullName>
    </submittedName>
</protein>
<dbReference type="AlphaFoldDB" id="A0A9N9BGX5"/>
<accession>A0A9N9BGX5</accession>
<reference evidence="1" key="1">
    <citation type="submission" date="2021-06" db="EMBL/GenBank/DDBJ databases">
        <authorList>
            <person name="Kallberg Y."/>
            <person name="Tangrot J."/>
            <person name="Rosling A."/>
        </authorList>
    </citation>
    <scope>NUCLEOTIDE SEQUENCE</scope>
    <source>
        <strain evidence="1">AZ414A</strain>
    </source>
</reference>
<gene>
    <name evidence="1" type="ORF">DEBURN_LOCUS7906</name>
</gene>
<evidence type="ECO:0000313" key="1">
    <source>
        <dbReference type="EMBL" id="CAG8567524.1"/>
    </source>
</evidence>
<name>A0A9N9BGX5_9GLOM</name>
<sequence length="80" mass="9262">MSSDNKTVVFESLKTLHVQNEDSKNDFFSDDSYGDDFFAPDSFSDMFGSEFSEEELMEMLQKIHDKDEKQGTKNQSQEAF</sequence>
<proteinExistence type="predicted"/>
<comment type="caution">
    <text evidence="1">The sequence shown here is derived from an EMBL/GenBank/DDBJ whole genome shotgun (WGS) entry which is preliminary data.</text>
</comment>